<reference evidence="9 10" key="1">
    <citation type="submission" date="2018-08" db="EMBL/GenBank/DDBJ databases">
        <title>A genome reference for cultivated species of the human gut microbiota.</title>
        <authorList>
            <person name="Zou Y."/>
            <person name="Xue W."/>
            <person name="Luo G."/>
        </authorList>
    </citation>
    <scope>NUCLEOTIDE SEQUENCE [LARGE SCALE GENOMIC DNA]</scope>
    <source>
        <strain evidence="8 10">AF31-21AC</strain>
        <strain evidence="7 9">AM37-1AC</strain>
    </source>
</reference>
<feature type="binding site" evidence="5">
    <location>
        <position position="179"/>
    </location>
    <ligand>
        <name>dimethylallyl phosphate</name>
        <dbReference type="ChEBI" id="CHEBI:88052"/>
    </ligand>
</feature>
<keyword evidence="4 5" id="KW-0808">Transferase</keyword>
<evidence type="ECO:0000256" key="5">
    <source>
        <dbReference type="HAMAP-Rule" id="MF_01984"/>
    </source>
</evidence>
<dbReference type="Pfam" id="PF02441">
    <property type="entry name" value="Flavoprotein"/>
    <property type="match status" value="1"/>
</dbReference>
<dbReference type="EC" id="2.5.1.129" evidence="5"/>
<keyword evidence="2 5" id="KW-0285">Flavoprotein</keyword>
<evidence type="ECO:0000256" key="4">
    <source>
        <dbReference type="ARBA" id="ARBA00022679"/>
    </source>
</evidence>
<dbReference type="Proteomes" id="UP000283513">
    <property type="component" value="Unassembled WGS sequence"/>
</dbReference>
<dbReference type="InterPro" id="IPR004507">
    <property type="entry name" value="UbiX-like"/>
</dbReference>
<dbReference type="EMBL" id="QRQN01000010">
    <property type="protein sequence ID" value="RHN08168.1"/>
    <property type="molecule type" value="Genomic_DNA"/>
</dbReference>
<accession>A0A413ZCA7</accession>
<evidence type="ECO:0000313" key="7">
    <source>
        <dbReference type="EMBL" id="RHC19738.1"/>
    </source>
</evidence>
<evidence type="ECO:0000313" key="9">
    <source>
        <dbReference type="Proteomes" id="UP000283513"/>
    </source>
</evidence>
<comment type="caution">
    <text evidence="7">The sequence shown here is derived from an EMBL/GenBank/DDBJ whole genome shotgun (WGS) entry which is preliminary data.</text>
</comment>
<feature type="binding site" evidence="5">
    <location>
        <position position="163"/>
    </location>
    <ligand>
        <name>dimethylallyl phosphate</name>
        <dbReference type="ChEBI" id="CHEBI:88052"/>
    </ligand>
</feature>
<evidence type="ECO:0000256" key="1">
    <source>
        <dbReference type="ARBA" id="ARBA00022602"/>
    </source>
</evidence>
<keyword evidence="3 5" id="KW-0288">FMN</keyword>
<sequence length="196" mass="21485">MRKSGRTLFDMKKILVGISGASGAPIAIRLLKRLREMADAETHLIMTKGAELTIAQETDCTVEQVKALADVVYDVSSLGECPASGSFKMDAMIIVPCSMKTAAGIASGYSDNLLLRAADVTLKEARQLVLVARESPLSPVHLRNLHELSSMGVRIVPPMISFYQKYTTIEAWTDNFVERLLEILGLHNTMQSWSGM</sequence>
<dbReference type="AlphaFoldDB" id="A0A413ZCA7"/>
<dbReference type="HAMAP" id="MF_01984">
    <property type="entry name" value="ubiX_pad"/>
    <property type="match status" value="1"/>
</dbReference>
<protein>
    <recommendedName>
        <fullName evidence="5">Flavin prenyltransferase UbiX</fullName>
        <ecNumber evidence="5">2.5.1.129</ecNumber>
    </recommendedName>
</protein>
<name>A0A413ZCA7_9FIRM</name>
<comment type="similarity">
    <text evidence="5">Belongs to the UbiX/PAD1 family.</text>
</comment>
<dbReference type="Proteomes" id="UP000283586">
    <property type="component" value="Unassembled WGS sequence"/>
</dbReference>
<dbReference type="SUPFAM" id="SSF52507">
    <property type="entry name" value="Homo-oligomeric flavin-containing Cys decarboxylases, HFCD"/>
    <property type="match status" value="1"/>
</dbReference>
<dbReference type="InterPro" id="IPR036551">
    <property type="entry name" value="Flavin_trans-like"/>
</dbReference>
<comment type="caution">
    <text evidence="5">Lacks conserved residue(s) required for the propagation of feature annotation.</text>
</comment>
<dbReference type="Gene3D" id="3.40.50.1950">
    <property type="entry name" value="Flavin prenyltransferase-like"/>
    <property type="match status" value="1"/>
</dbReference>
<dbReference type="GO" id="GO:0106141">
    <property type="term" value="F:flavin prenyltransferase activity"/>
    <property type="evidence" value="ECO:0007669"/>
    <property type="project" value="UniProtKB-EC"/>
</dbReference>
<evidence type="ECO:0000313" key="8">
    <source>
        <dbReference type="EMBL" id="RHN08168.1"/>
    </source>
</evidence>
<dbReference type="NCBIfam" id="TIGR00421">
    <property type="entry name" value="ubiX_pad"/>
    <property type="match status" value="1"/>
</dbReference>
<feature type="binding site" evidence="5">
    <location>
        <begin position="98"/>
        <end position="101"/>
    </location>
    <ligand>
        <name>FMN</name>
        <dbReference type="ChEBI" id="CHEBI:58210"/>
    </ligand>
</feature>
<proteinExistence type="inferred from homology"/>
<dbReference type="InterPro" id="IPR003382">
    <property type="entry name" value="Flavoprotein"/>
</dbReference>
<dbReference type="NCBIfam" id="NF004685">
    <property type="entry name" value="PRK06029.1"/>
    <property type="match status" value="1"/>
</dbReference>
<evidence type="ECO:0000256" key="2">
    <source>
        <dbReference type="ARBA" id="ARBA00022630"/>
    </source>
</evidence>
<feature type="domain" description="Flavoprotein" evidence="6">
    <location>
        <begin position="12"/>
        <end position="175"/>
    </location>
</feature>
<organism evidence="7 9">
    <name type="scientific">Roseburia intestinalis</name>
    <dbReference type="NCBI Taxonomy" id="166486"/>
    <lineage>
        <taxon>Bacteria</taxon>
        <taxon>Bacillati</taxon>
        <taxon>Bacillota</taxon>
        <taxon>Clostridia</taxon>
        <taxon>Lachnospirales</taxon>
        <taxon>Lachnospiraceae</taxon>
        <taxon>Roseburia</taxon>
    </lineage>
</organism>
<evidence type="ECO:0000259" key="6">
    <source>
        <dbReference type="Pfam" id="PF02441"/>
    </source>
</evidence>
<dbReference type="EMBL" id="QSHO01000002">
    <property type="protein sequence ID" value="RHC19738.1"/>
    <property type="molecule type" value="Genomic_DNA"/>
</dbReference>
<comment type="catalytic activity">
    <reaction evidence="5">
        <text>dimethylallyl phosphate + FMNH2 = prenylated FMNH2 + phosphate</text>
        <dbReference type="Rhea" id="RHEA:37743"/>
        <dbReference type="ChEBI" id="CHEBI:43474"/>
        <dbReference type="ChEBI" id="CHEBI:57618"/>
        <dbReference type="ChEBI" id="CHEBI:87467"/>
        <dbReference type="ChEBI" id="CHEBI:88052"/>
        <dbReference type="EC" id="2.5.1.129"/>
    </reaction>
</comment>
<comment type="function">
    <text evidence="5">Flavin prenyltransferase that catalyzes the synthesis of the prenylated FMN cofactor (prenyl-FMN) for 4-hydroxy-3-polyprenylbenzoic acid decarboxylase UbiD. The prenyltransferase is metal-independent and links a dimethylallyl moiety from dimethylallyl monophosphate (DMAP) to the flavin N5 and C6 atoms of FMN.</text>
</comment>
<feature type="binding site" evidence="5">
    <location>
        <begin position="20"/>
        <end position="22"/>
    </location>
    <ligand>
        <name>FMN</name>
        <dbReference type="ChEBI" id="CHEBI:58210"/>
    </ligand>
</feature>
<evidence type="ECO:0000313" key="10">
    <source>
        <dbReference type="Proteomes" id="UP000283586"/>
    </source>
</evidence>
<keyword evidence="1 5" id="KW-0637">Prenyltransferase</keyword>
<feature type="binding site" evidence="5">
    <location>
        <position position="133"/>
    </location>
    <ligand>
        <name>FMN</name>
        <dbReference type="ChEBI" id="CHEBI:58210"/>
    </ligand>
</feature>
<gene>
    <name evidence="5" type="primary">ubiX</name>
    <name evidence="7" type="ORF">DW856_02360</name>
    <name evidence="8" type="ORF">DWZ31_09875</name>
</gene>
<feature type="binding site" evidence="5">
    <location>
        <position position="47"/>
    </location>
    <ligand>
        <name>FMN</name>
        <dbReference type="ChEBI" id="CHEBI:58210"/>
    </ligand>
</feature>
<evidence type="ECO:0000256" key="3">
    <source>
        <dbReference type="ARBA" id="ARBA00022643"/>
    </source>
</evidence>